<name>A0A915E156_9BILA</name>
<evidence type="ECO:0000313" key="3">
    <source>
        <dbReference type="Proteomes" id="UP000887574"/>
    </source>
</evidence>
<accession>A0A915E156</accession>
<protein>
    <submittedName>
        <fullName evidence="4">Uncharacterized protein</fullName>
    </submittedName>
</protein>
<keyword evidence="3" id="KW-1185">Reference proteome</keyword>
<evidence type="ECO:0000256" key="1">
    <source>
        <dbReference type="SAM" id="Coils"/>
    </source>
</evidence>
<feature type="region of interest" description="Disordered" evidence="2">
    <location>
        <begin position="255"/>
        <end position="278"/>
    </location>
</feature>
<organism evidence="3 4">
    <name type="scientific">Ditylenchus dipsaci</name>
    <dbReference type="NCBI Taxonomy" id="166011"/>
    <lineage>
        <taxon>Eukaryota</taxon>
        <taxon>Metazoa</taxon>
        <taxon>Ecdysozoa</taxon>
        <taxon>Nematoda</taxon>
        <taxon>Chromadorea</taxon>
        <taxon>Rhabditida</taxon>
        <taxon>Tylenchina</taxon>
        <taxon>Tylenchomorpha</taxon>
        <taxon>Sphaerularioidea</taxon>
        <taxon>Anguinidae</taxon>
        <taxon>Anguininae</taxon>
        <taxon>Ditylenchus</taxon>
    </lineage>
</organism>
<dbReference type="Proteomes" id="UP000887574">
    <property type="component" value="Unplaced"/>
</dbReference>
<proteinExistence type="predicted"/>
<keyword evidence="1" id="KW-0175">Coiled coil</keyword>
<dbReference type="AlphaFoldDB" id="A0A915E156"/>
<evidence type="ECO:0000256" key="2">
    <source>
        <dbReference type="SAM" id="MobiDB-lite"/>
    </source>
</evidence>
<sequence length="575" mass="64912">MNGDRLSNLTISESIFSKFIEQAEEHLGSRFLTKILSHPIVAHAMWEMLEPNATYSISDQTFALNSDHLLRFCDALLNRKSISSTDLQGYMTLLLKSGLFIKVLNKADQNSSKVKLPNDSVLDLFEQTLQKMMVSTSYAEECVHLIKSYLANYITSRVHSYANFTNRINGAFKKLYKKAVKSNMVTVGNVKTIPAYPPGEAFLCATLMAASSSLNHDNRGVEPWVKLVLPEAHEDNETNSENIWKRAGKNKRQILSPTSEHNWNTGTKQQPSKPTPRFFNQTSGRIDFACVNETTKHAFILEMSIYSPKHHRGEYKDVPTAAKCLLFRKFNQALNYALKFKQWPIELDRITFLAVVYRDGMADSILHTFASQDVPPPLLTDEDAGASSSSKSNIDFRRSSTGTFDFESLRSLTALTLESTNHDLSSTTSSYKSFLPSCVASDAPSEEKSPLREIAEDTEEVLEVKEEDVNELNQMFERLAAVEETKGNLMDFLMEVGVPEPEEAKEIEVEIVEEEQPVSALDALNGFKVLQGYMESHEVDPAMLRMCDEIDDVLAKERMNKLKQNPITNFFRPHN</sequence>
<feature type="coiled-coil region" evidence="1">
    <location>
        <begin position="455"/>
        <end position="482"/>
    </location>
</feature>
<evidence type="ECO:0000313" key="4">
    <source>
        <dbReference type="WBParaSite" id="jg24793"/>
    </source>
</evidence>
<reference evidence="4" key="1">
    <citation type="submission" date="2022-11" db="UniProtKB">
        <authorList>
            <consortium name="WormBaseParasite"/>
        </authorList>
    </citation>
    <scope>IDENTIFICATION</scope>
</reference>
<dbReference type="WBParaSite" id="jg24793">
    <property type="protein sequence ID" value="jg24793"/>
    <property type="gene ID" value="jg24793"/>
</dbReference>